<evidence type="ECO:0000313" key="5">
    <source>
        <dbReference type="Proteomes" id="UP000002016"/>
    </source>
</evidence>
<dbReference type="PANTHER" id="PTHR33392:SF6">
    <property type="entry name" value="POLYISOPRENYL-TEICHOIC ACID--PEPTIDOGLYCAN TEICHOIC ACID TRANSFERASE TAGU"/>
    <property type="match status" value="1"/>
</dbReference>
<organism evidence="4 5">
    <name type="scientific">Pseudothermotoga lettingae (strain ATCC BAA-301 / DSM 14385 / NBRC 107922 / TMO)</name>
    <name type="common">Thermotoga lettingae</name>
    <dbReference type="NCBI Taxonomy" id="416591"/>
    <lineage>
        <taxon>Bacteria</taxon>
        <taxon>Thermotogati</taxon>
        <taxon>Thermotogota</taxon>
        <taxon>Thermotogae</taxon>
        <taxon>Thermotogales</taxon>
        <taxon>Thermotogaceae</taxon>
        <taxon>Pseudothermotoga</taxon>
    </lineage>
</organism>
<evidence type="ECO:0000256" key="1">
    <source>
        <dbReference type="ARBA" id="ARBA00006068"/>
    </source>
</evidence>
<keyword evidence="2" id="KW-0812">Transmembrane</keyword>
<evidence type="ECO:0000313" key="4">
    <source>
        <dbReference type="EMBL" id="ABV33058.1"/>
    </source>
</evidence>
<reference evidence="4 5" key="1">
    <citation type="submission" date="2007-08" db="EMBL/GenBank/DDBJ databases">
        <title>Complete sequence of Thermotoga lettingae TMO.</title>
        <authorList>
            <consortium name="US DOE Joint Genome Institute"/>
            <person name="Copeland A."/>
            <person name="Lucas S."/>
            <person name="Lapidus A."/>
            <person name="Barry K."/>
            <person name="Glavina del Rio T."/>
            <person name="Dalin E."/>
            <person name="Tice H."/>
            <person name="Pitluck S."/>
            <person name="Foster B."/>
            <person name="Bruce D."/>
            <person name="Schmutz J."/>
            <person name="Larimer F."/>
            <person name="Land M."/>
            <person name="Hauser L."/>
            <person name="Kyrpides N."/>
            <person name="Mikhailova N."/>
            <person name="Nelson K."/>
            <person name="Gogarten J.P."/>
            <person name="Noll K."/>
            <person name="Richardson P."/>
        </authorList>
    </citation>
    <scope>NUCLEOTIDE SEQUENCE [LARGE SCALE GENOMIC DNA]</scope>
    <source>
        <strain evidence="5">ATCC BAA-301 / DSM 14385 / NBRC 107922 / TMO</strain>
    </source>
</reference>
<dbReference type="NCBIfam" id="TIGR00350">
    <property type="entry name" value="lytR_cpsA_psr"/>
    <property type="match status" value="1"/>
</dbReference>
<gene>
    <name evidence="4" type="ordered locus">Tlet_0491</name>
</gene>
<dbReference type="Pfam" id="PF03816">
    <property type="entry name" value="LytR_cpsA_psr"/>
    <property type="match status" value="1"/>
</dbReference>
<keyword evidence="2" id="KW-0472">Membrane</keyword>
<dbReference type="STRING" id="416591.Tlet_0491"/>
<keyword evidence="2" id="KW-1133">Transmembrane helix</keyword>
<evidence type="ECO:0000259" key="3">
    <source>
        <dbReference type="Pfam" id="PF03816"/>
    </source>
</evidence>
<sequence precursor="true">MIKLSLEVQILRKPTFILLIVAVVMSLSFLLFAIFFSQRILTDLFFKKIEVNPYCLLVVGTDAVIERTVRTDVIMVVIIDHEKGNVLLTNIPRDLLIGDGKINAKYEKTGISGLKDTVSDLLNLEIHGYAVIDYDVFKFLGDSLGPIEIQIQEPMKYVDSVQNLNIDFQPGTYLMNGEQLLAYIRYRRGSMGDISRIERQKEVLLKLIDRARTLDLAKMVSIFSHVYRNVTTDVGMGEMAYLFSRLKKKMNMSFLSFPYKLDSDGNVIIDSQKLESYRNSIITQNLSEDVKIPKILIINCSTNKTRGFLVRLEELWNSKVGFLPHQIVWEDIGVNYSKNTVFVLNKAMKTEITKVVEAVYPEITFDVKIISLTSGMDEYLGIIKKMSDSRIYPSFPFDALVVVVR</sequence>
<feature type="transmembrane region" description="Helical" evidence="2">
    <location>
        <begin position="16"/>
        <end position="36"/>
    </location>
</feature>
<dbReference type="HOGENOM" id="CLU_016455_5_2_0"/>
<accession>A8F4H4</accession>
<dbReference type="PANTHER" id="PTHR33392">
    <property type="entry name" value="POLYISOPRENYL-TEICHOIC ACID--PEPTIDOGLYCAN TEICHOIC ACID TRANSFERASE TAGU"/>
    <property type="match status" value="1"/>
</dbReference>
<dbReference type="InterPro" id="IPR004474">
    <property type="entry name" value="LytR_CpsA_psr"/>
</dbReference>
<dbReference type="EMBL" id="CP000812">
    <property type="protein sequence ID" value="ABV33058.1"/>
    <property type="molecule type" value="Genomic_DNA"/>
</dbReference>
<protein>
    <submittedName>
        <fullName evidence="4">Cell envelope-related transcriptional attenuator</fullName>
    </submittedName>
</protein>
<dbReference type="InterPro" id="IPR050922">
    <property type="entry name" value="LytR/CpsA/Psr_CW_biosynth"/>
</dbReference>
<name>A8F4H4_PSELT</name>
<comment type="similarity">
    <text evidence="1">Belongs to the LytR/CpsA/Psr (LCP) family.</text>
</comment>
<reference evidence="4 5" key="2">
    <citation type="journal article" date="2009" name="Proc. Natl. Acad. Sci. U.S.A.">
        <title>On the chimeric nature, thermophilic origin, and phylogenetic placement of the Thermotogales.</title>
        <authorList>
            <person name="Zhaxybayeva O."/>
            <person name="Swithers K.S."/>
            <person name="Lapierre P."/>
            <person name="Fournier G.P."/>
            <person name="Bickhart D.M."/>
            <person name="DeBoy R.T."/>
            <person name="Nelson K.E."/>
            <person name="Nesbo C.L."/>
            <person name="Doolittle W.F."/>
            <person name="Gogarten J.P."/>
            <person name="Noll K.M."/>
        </authorList>
    </citation>
    <scope>NUCLEOTIDE SEQUENCE [LARGE SCALE GENOMIC DNA]</scope>
    <source>
        <strain evidence="5">ATCC BAA-301 / DSM 14385 / NBRC 107922 / TMO</strain>
    </source>
</reference>
<dbReference type="OrthoDB" id="305468at2"/>
<dbReference type="AlphaFoldDB" id="A8F4H4"/>
<keyword evidence="5" id="KW-1185">Reference proteome</keyword>
<dbReference type="Gene3D" id="3.40.630.190">
    <property type="entry name" value="LCP protein"/>
    <property type="match status" value="1"/>
</dbReference>
<dbReference type="Proteomes" id="UP000002016">
    <property type="component" value="Chromosome"/>
</dbReference>
<dbReference type="KEGG" id="tle:Tlet_0491"/>
<feature type="domain" description="Cell envelope-related transcriptional attenuator" evidence="3">
    <location>
        <begin position="70"/>
        <end position="211"/>
    </location>
</feature>
<dbReference type="eggNOG" id="COG1316">
    <property type="taxonomic scope" value="Bacteria"/>
</dbReference>
<proteinExistence type="inferred from homology"/>
<evidence type="ECO:0000256" key="2">
    <source>
        <dbReference type="SAM" id="Phobius"/>
    </source>
</evidence>